<feature type="region of interest" description="Disordered" evidence="5">
    <location>
        <begin position="643"/>
        <end position="715"/>
    </location>
</feature>
<dbReference type="InterPro" id="IPR052816">
    <property type="entry name" value="Peroxisomal_Membrane_PEX28-32"/>
</dbReference>
<dbReference type="Proteomes" id="UP001378960">
    <property type="component" value="Unassembled WGS sequence"/>
</dbReference>
<dbReference type="PANTHER" id="PTHR28304:SF2">
    <property type="entry name" value="PEROXISOMAL MEMBRANE PROTEIN PEX29"/>
    <property type="match status" value="1"/>
</dbReference>
<feature type="compositionally biased region" description="Acidic residues" evidence="5">
    <location>
        <begin position="666"/>
        <end position="699"/>
    </location>
</feature>
<dbReference type="AlphaFoldDB" id="A0AAV5R8S4"/>
<feature type="compositionally biased region" description="Low complexity" evidence="5">
    <location>
        <begin position="75"/>
        <end position="85"/>
    </location>
</feature>
<keyword evidence="2 6" id="KW-0812">Transmembrane</keyword>
<evidence type="ECO:0000256" key="4">
    <source>
        <dbReference type="ARBA" id="ARBA00023136"/>
    </source>
</evidence>
<evidence type="ECO:0000313" key="8">
    <source>
        <dbReference type="EMBL" id="GMM47618.1"/>
    </source>
</evidence>
<dbReference type="EMBL" id="BTGB01000009">
    <property type="protein sequence ID" value="GMM47618.1"/>
    <property type="molecule type" value="Genomic_DNA"/>
</dbReference>
<reference evidence="8 9" key="1">
    <citation type="journal article" date="2023" name="Elife">
        <title>Identification of key yeast species and microbe-microbe interactions impacting larval growth of Drosophila in the wild.</title>
        <authorList>
            <person name="Mure A."/>
            <person name="Sugiura Y."/>
            <person name="Maeda R."/>
            <person name="Honda K."/>
            <person name="Sakurai N."/>
            <person name="Takahashi Y."/>
            <person name="Watada M."/>
            <person name="Katoh T."/>
            <person name="Gotoh A."/>
            <person name="Gotoh Y."/>
            <person name="Taniguchi I."/>
            <person name="Nakamura K."/>
            <person name="Hayashi T."/>
            <person name="Katayama T."/>
            <person name="Uemura T."/>
            <person name="Hattori Y."/>
        </authorList>
    </citation>
    <scope>NUCLEOTIDE SEQUENCE [LARGE SCALE GENOMIC DNA]</scope>
    <source>
        <strain evidence="8 9">PK-24</strain>
    </source>
</reference>
<dbReference type="Pfam" id="PF06398">
    <property type="entry name" value="Pex24p"/>
    <property type="match status" value="1"/>
</dbReference>
<name>A0AAV5R8S4_PICKL</name>
<evidence type="ECO:0000256" key="3">
    <source>
        <dbReference type="ARBA" id="ARBA00022989"/>
    </source>
</evidence>
<feature type="transmembrane region" description="Helical" evidence="6">
    <location>
        <begin position="277"/>
        <end position="296"/>
    </location>
</feature>
<evidence type="ECO:0000313" key="9">
    <source>
        <dbReference type="Proteomes" id="UP001378960"/>
    </source>
</evidence>
<feature type="domain" description="TECPR1-like DysF" evidence="7">
    <location>
        <begin position="141"/>
        <end position="461"/>
    </location>
</feature>
<feature type="compositionally biased region" description="Acidic residues" evidence="5">
    <location>
        <begin position="646"/>
        <end position="658"/>
    </location>
</feature>
<dbReference type="GO" id="GO:0005778">
    <property type="term" value="C:peroxisomal membrane"/>
    <property type="evidence" value="ECO:0007669"/>
    <property type="project" value="TreeGrafter"/>
</dbReference>
<comment type="subcellular location">
    <subcellularLocation>
        <location evidence="1">Membrane</location>
        <topology evidence="1">Multi-pass membrane protein</topology>
    </subcellularLocation>
</comment>
<keyword evidence="3 6" id="KW-1133">Transmembrane helix</keyword>
<comment type="caution">
    <text evidence="8">The sequence shown here is derived from an EMBL/GenBank/DDBJ whole genome shotgun (WGS) entry which is preliminary data.</text>
</comment>
<dbReference type="PANTHER" id="PTHR28304">
    <property type="entry name" value="PEROXISOMAL MEMBRANE PROTEIN PEX29"/>
    <property type="match status" value="1"/>
</dbReference>
<feature type="compositionally biased region" description="Basic and acidic residues" evidence="5">
    <location>
        <begin position="446"/>
        <end position="463"/>
    </location>
</feature>
<dbReference type="GO" id="GO:0007031">
    <property type="term" value="P:peroxisome organization"/>
    <property type="evidence" value="ECO:0007669"/>
    <property type="project" value="UniProtKB-ARBA"/>
</dbReference>
<protein>
    <submittedName>
        <fullName evidence="8">Pex29 protein</fullName>
    </submittedName>
</protein>
<gene>
    <name evidence="8" type="ORF">DAPK24_042160</name>
</gene>
<sequence length="715" mass="82967">MDTFGNRLWDTWSRQIGTSSDKQNDDSRGQGDLSRLRIQKGKSKSSESESDLLGTFITKSIEMKNSISEGGYLGNNTNNTTNNNNDNKEGESNSSPTTNTYVDKFMEKIISMAIPTTTTSSKKELNRVLERIEIQKNRPSLSMQIMSRNSILLLQRLTIPFETIDMITNIINWESPLITITVLLFITITILKPINLITIPLFYTCFEIIIPAYMIQNPNIDESVKSWENELPKPVNEFSREFLLNVTDLQNRMMLYINSWDFINAWCWKLFYFRDELLTWSIFVGLLFTGLIIELFGSNVIFFMLPYLKLLMVILVWLLVISLHPKNREKFLKRFYSEEVRLKTVTLLNRCESKLLKDLDLKNDEMEIRQIEIFELQYFNEDTRSWQFACFSKDMYPLNSHIRLNNLPITGTLILDGVQAPEGWKFVNKDLRVNSQGIAVPNSSGNHDDSTKKHENNNNDHHHQYNSSNNTKRLIFDHEKNKLNKQKRKYEKMIKKKEKKAAAMNESYKDTSKNSSIQRRRESNDFNNILLDPITINKGILEKLETGINHEGWYLDMCPTDWVNNNYLYDVFDIDEESKWVYDLIVMGNGAEAYSAGLGASNKLKKSRGDVRRRRWVRYAVREIISDKADEINEINAGNVGVESDYSLESEETEESESDSSNLNALDEEDTTEDDESVVIDDNDDDYNDNDESDEEEGDTTIRNESFVDTMHVQL</sequence>
<evidence type="ECO:0000256" key="1">
    <source>
        <dbReference type="ARBA" id="ARBA00004141"/>
    </source>
</evidence>
<feature type="region of interest" description="Disordered" evidence="5">
    <location>
        <begin position="68"/>
        <end position="98"/>
    </location>
</feature>
<feature type="transmembrane region" description="Helical" evidence="6">
    <location>
        <begin position="170"/>
        <end position="191"/>
    </location>
</feature>
<evidence type="ECO:0000259" key="7">
    <source>
        <dbReference type="Pfam" id="PF06398"/>
    </source>
</evidence>
<proteinExistence type="predicted"/>
<evidence type="ECO:0000256" key="2">
    <source>
        <dbReference type="ARBA" id="ARBA00022692"/>
    </source>
</evidence>
<feature type="transmembrane region" description="Helical" evidence="6">
    <location>
        <begin position="197"/>
        <end position="215"/>
    </location>
</feature>
<feature type="transmembrane region" description="Helical" evidence="6">
    <location>
        <begin position="302"/>
        <end position="324"/>
    </location>
</feature>
<evidence type="ECO:0000256" key="5">
    <source>
        <dbReference type="SAM" id="MobiDB-lite"/>
    </source>
</evidence>
<keyword evidence="9" id="KW-1185">Reference proteome</keyword>
<feature type="region of interest" description="Disordered" evidence="5">
    <location>
        <begin position="437"/>
        <end position="480"/>
    </location>
</feature>
<organism evidence="8 9">
    <name type="scientific">Pichia kluyveri</name>
    <name type="common">Yeast</name>
    <dbReference type="NCBI Taxonomy" id="36015"/>
    <lineage>
        <taxon>Eukaryota</taxon>
        <taxon>Fungi</taxon>
        <taxon>Dikarya</taxon>
        <taxon>Ascomycota</taxon>
        <taxon>Saccharomycotina</taxon>
        <taxon>Pichiomycetes</taxon>
        <taxon>Pichiales</taxon>
        <taxon>Pichiaceae</taxon>
        <taxon>Pichia</taxon>
    </lineage>
</organism>
<feature type="region of interest" description="Disordered" evidence="5">
    <location>
        <begin position="15"/>
        <end position="50"/>
    </location>
</feature>
<accession>A0AAV5R8S4</accession>
<evidence type="ECO:0000256" key="6">
    <source>
        <dbReference type="SAM" id="Phobius"/>
    </source>
</evidence>
<dbReference type="InterPro" id="IPR010482">
    <property type="entry name" value="TECPR1-like_DysF"/>
</dbReference>
<keyword evidence="4 6" id="KW-0472">Membrane</keyword>